<dbReference type="Proteomes" id="UP000425960">
    <property type="component" value="Chromosome"/>
</dbReference>
<protein>
    <recommendedName>
        <fullName evidence="3">Response regulatory domain-containing protein</fullName>
    </recommendedName>
</protein>
<organism evidence="4 5">
    <name type="scientific">Desulfosarcina ovata subsp. sediminis</name>
    <dbReference type="NCBI Taxonomy" id="885957"/>
    <lineage>
        <taxon>Bacteria</taxon>
        <taxon>Pseudomonadati</taxon>
        <taxon>Thermodesulfobacteriota</taxon>
        <taxon>Desulfobacteria</taxon>
        <taxon>Desulfobacterales</taxon>
        <taxon>Desulfosarcinaceae</taxon>
        <taxon>Desulfosarcina</taxon>
    </lineage>
</organism>
<proteinExistence type="predicted"/>
<dbReference type="InterPro" id="IPR011006">
    <property type="entry name" value="CheY-like_superfamily"/>
</dbReference>
<keyword evidence="1 2" id="KW-0597">Phosphoprotein</keyword>
<evidence type="ECO:0000259" key="3">
    <source>
        <dbReference type="PROSITE" id="PS50110"/>
    </source>
</evidence>
<dbReference type="GO" id="GO:0000160">
    <property type="term" value="P:phosphorelay signal transduction system"/>
    <property type="evidence" value="ECO:0007669"/>
    <property type="project" value="InterPro"/>
</dbReference>
<dbReference type="Pfam" id="PF00072">
    <property type="entry name" value="Response_reg"/>
    <property type="match status" value="1"/>
</dbReference>
<evidence type="ECO:0000313" key="4">
    <source>
        <dbReference type="EMBL" id="BBO81796.1"/>
    </source>
</evidence>
<name>A0A5K7ZL68_9BACT</name>
<dbReference type="Gene3D" id="3.40.50.2300">
    <property type="match status" value="1"/>
</dbReference>
<dbReference type="SUPFAM" id="SSF52172">
    <property type="entry name" value="CheY-like"/>
    <property type="match status" value="1"/>
</dbReference>
<reference evidence="4 5" key="1">
    <citation type="submission" date="2019-11" db="EMBL/GenBank/DDBJ databases">
        <title>Comparative genomics of hydrocarbon-degrading Desulfosarcina strains.</title>
        <authorList>
            <person name="Watanabe M."/>
            <person name="Kojima H."/>
            <person name="Fukui M."/>
        </authorList>
    </citation>
    <scope>NUCLEOTIDE SEQUENCE [LARGE SCALE GENOMIC DNA]</scope>
    <source>
        <strain evidence="4 5">28bB2T</strain>
    </source>
</reference>
<accession>A0A5K7ZL68</accession>
<dbReference type="InterPro" id="IPR001789">
    <property type="entry name" value="Sig_transdc_resp-reg_receiver"/>
</dbReference>
<gene>
    <name evidence="4" type="ORF">DSCO28_23620</name>
</gene>
<dbReference type="CDD" id="cd00156">
    <property type="entry name" value="REC"/>
    <property type="match status" value="1"/>
</dbReference>
<evidence type="ECO:0000256" key="2">
    <source>
        <dbReference type="PROSITE-ProRule" id="PRU00169"/>
    </source>
</evidence>
<dbReference type="PANTHER" id="PTHR44591">
    <property type="entry name" value="STRESS RESPONSE REGULATOR PROTEIN 1"/>
    <property type="match status" value="1"/>
</dbReference>
<dbReference type="PANTHER" id="PTHR44591:SF3">
    <property type="entry name" value="RESPONSE REGULATORY DOMAIN-CONTAINING PROTEIN"/>
    <property type="match status" value="1"/>
</dbReference>
<dbReference type="KEGG" id="dov:DSCO28_23620"/>
<dbReference type="PROSITE" id="PS50110">
    <property type="entry name" value="RESPONSE_REGULATORY"/>
    <property type="match status" value="1"/>
</dbReference>
<feature type="domain" description="Response regulatory" evidence="3">
    <location>
        <begin position="12"/>
        <end position="121"/>
    </location>
</feature>
<dbReference type="EMBL" id="AP021876">
    <property type="protein sequence ID" value="BBO81796.1"/>
    <property type="molecule type" value="Genomic_DNA"/>
</dbReference>
<dbReference type="AlphaFoldDB" id="A0A5K7ZL68"/>
<evidence type="ECO:0000313" key="5">
    <source>
        <dbReference type="Proteomes" id="UP000425960"/>
    </source>
</evidence>
<feature type="modified residue" description="4-aspartylphosphate" evidence="2">
    <location>
        <position position="59"/>
    </location>
</feature>
<dbReference type="InterPro" id="IPR050595">
    <property type="entry name" value="Bact_response_regulator"/>
</dbReference>
<sequence length="185" mass="20674">MTANPSYLSGKRILAVDDEADILETIVDILDMADVDSARDYQTASEKINTGRYDLAILDIMGVNGLVLLEEAVAKGIPTVMLTAHAISPETLMASIRKGAISYLPKETLIELDDLLESLLSAQAEGRPPWKLLFDRLGDYFDERFGPDWKAREETFWSDFSRNWQVGRGIQARLKSDPRLLDKGV</sequence>
<dbReference type="RefSeq" id="WP_155322398.1">
    <property type="nucleotide sequence ID" value="NZ_AP021876.1"/>
</dbReference>
<dbReference type="SMART" id="SM00448">
    <property type="entry name" value="REC"/>
    <property type="match status" value="1"/>
</dbReference>
<evidence type="ECO:0000256" key="1">
    <source>
        <dbReference type="ARBA" id="ARBA00022553"/>
    </source>
</evidence>